<dbReference type="Pfam" id="PF00098">
    <property type="entry name" value="zf-CCHC"/>
    <property type="match status" value="1"/>
</dbReference>
<reference evidence="4" key="2">
    <citation type="submission" date="2021-12" db="EMBL/GenBank/DDBJ databases">
        <title>Resequencing data analysis of finger millet.</title>
        <authorList>
            <person name="Hatakeyama M."/>
            <person name="Aluri S."/>
            <person name="Balachadran M.T."/>
            <person name="Sivarajan S.R."/>
            <person name="Poveda L."/>
            <person name="Shimizu-Inatsugi R."/>
            <person name="Schlapbach R."/>
            <person name="Sreeman S.M."/>
            <person name="Shimizu K.K."/>
        </authorList>
    </citation>
    <scope>NUCLEOTIDE SEQUENCE</scope>
</reference>
<dbReference type="SUPFAM" id="SSF57756">
    <property type="entry name" value="Retrovirus zinc finger-like domains"/>
    <property type="match status" value="1"/>
</dbReference>
<evidence type="ECO:0000256" key="1">
    <source>
        <dbReference type="PROSITE-ProRule" id="PRU00047"/>
    </source>
</evidence>
<evidence type="ECO:0000313" key="5">
    <source>
        <dbReference type="Proteomes" id="UP001054889"/>
    </source>
</evidence>
<protein>
    <recommendedName>
        <fullName evidence="3">CCHC-type domain-containing protein</fullName>
    </recommendedName>
</protein>
<dbReference type="Gene3D" id="4.10.60.10">
    <property type="entry name" value="Zinc finger, CCHC-type"/>
    <property type="match status" value="1"/>
</dbReference>
<reference evidence="4" key="1">
    <citation type="journal article" date="2018" name="DNA Res.">
        <title>Multiple hybrid de novo genome assembly of finger millet, an orphan allotetraploid crop.</title>
        <authorList>
            <person name="Hatakeyama M."/>
            <person name="Aluri S."/>
            <person name="Balachadran M.T."/>
            <person name="Sivarajan S.R."/>
            <person name="Patrignani A."/>
            <person name="Gruter S."/>
            <person name="Poveda L."/>
            <person name="Shimizu-Inatsugi R."/>
            <person name="Baeten J."/>
            <person name="Francoijs K.J."/>
            <person name="Nataraja K.N."/>
            <person name="Reddy Y.A.N."/>
            <person name="Phadnis S."/>
            <person name="Ravikumar R.L."/>
            <person name="Schlapbach R."/>
            <person name="Sreeman S.M."/>
            <person name="Shimizu K.K."/>
        </authorList>
    </citation>
    <scope>NUCLEOTIDE SEQUENCE</scope>
</reference>
<keyword evidence="1" id="KW-0862">Zinc</keyword>
<keyword evidence="1" id="KW-0863">Zinc-finger</keyword>
<evidence type="ECO:0000313" key="4">
    <source>
        <dbReference type="EMBL" id="GJN20625.1"/>
    </source>
</evidence>
<dbReference type="InterPro" id="IPR001878">
    <property type="entry name" value="Znf_CCHC"/>
</dbReference>
<feature type="compositionally biased region" description="Basic and acidic residues" evidence="2">
    <location>
        <begin position="457"/>
        <end position="469"/>
    </location>
</feature>
<evidence type="ECO:0000256" key="2">
    <source>
        <dbReference type="SAM" id="MobiDB-lite"/>
    </source>
</evidence>
<accession>A0AAV5EDR3</accession>
<proteinExistence type="predicted"/>
<dbReference type="SMART" id="SM00343">
    <property type="entry name" value="ZnF_C2HC"/>
    <property type="match status" value="2"/>
</dbReference>
<feature type="compositionally biased region" description="Acidic residues" evidence="2">
    <location>
        <begin position="481"/>
        <end position="491"/>
    </location>
</feature>
<feature type="compositionally biased region" description="Basic and acidic residues" evidence="2">
    <location>
        <begin position="492"/>
        <end position="508"/>
    </location>
</feature>
<evidence type="ECO:0000259" key="3">
    <source>
        <dbReference type="PROSITE" id="PS50158"/>
    </source>
</evidence>
<dbReference type="AlphaFoldDB" id="A0AAV5EDR3"/>
<comment type="caution">
    <text evidence="4">The sequence shown here is derived from an EMBL/GenBank/DDBJ whole genome shotgun (WGS) entry which is preliminary data.</text>
</comment>
<feature type="compositionally biased region" description="Basic and acidic residues" evidence="2">
    <location>
        <begin position="93"/>
        <end position="102"/>
    </location>
</feature>
<name>A0AAV5EDR3_ELECO</name>
<dbReference type="PANTHER" id="PTHR33170">
    <property type="entry name" value="DUF4283 DOMAIN-CONTAINING PROTEIN-RELATED"/>
    <property type="match status" value="1"/>
</dbReference>
<feature type="compositionally biased region" description="Basic and acidic residues" evidence="2">
    <location>
        <begin position="157"/>
        <end position="166"/>
    </location>
</feature>
<feature type="region of interest" description="Disordered" evidence="2">
    <location>
        <begin position="93"/>
        <end position="214"/>
    </location>
</feature>
<sequence>MSTASGSGRRKPSRSTIFTDNAGGYHDFVIEGYSRIKKLPTGDCLKSRIGYPARRDEIRKFEHKARKVRRIGPPLPLTKSFAQDVEINHNQREVEARKRVASEDWMEEDDLLGPEGKEQDLRSKIQRNINIRQGGRFPKAFQQEEQTKHSYQGGRSMESHRSRYENRQSQGEGEGRGRPDLGRREHGAPPPKRSDQYDRGGDQDGKKKEDPRGRDQFLSKEIRCFHCQDYGHHQLECNKDPICYKCKKPGHMASECEGLKGRRLKMYGFGIRQGFNAIEISDAKNQSKETVALIKILEGDANEKRIEGELKNLIDNNWDWQVRKMSEDEYCAIFPNKQLLDTFSKLSKLLTKKHKLKIKVIKSELDPEATAMLHKVWIKIFGLPSFAKEEEVIKDITSLAAEPMAIDELSLIKSGLVRVQVRCQDPTQLRGFVEIFFNGVGYEIRFVVEGFHGKSTRKGDGPSNDGKDDKRRHHKRRDKSDEDESEDLYDEQDTKTEWEKGKERERSQSEAADQTDPEQGDTHKESVGGYYQMGSEVQPIAYYDPMEEMVVSLNYQDKETTPNLTVEDNLTGMDEHHFEEDDIVNIGTRKEQESQLRMELPIEVDNSDNHMRTMDESEKSEDKKDELVVALSDKPYKSIQLDLPETLSDDEQALLNLQEHRENSPELILVHNQGGPFFMKKCKWPNLASPKKRRKDKPEEEILCEVETIEDNNKGVSKEEKEMKATGHGWPLSLARKKTKKTRVKKFTEPTRRSTRILQDGVPILKKASTGAKVKNLESEGTTPSNPFLILGETPDDVISSIIESLDIEMEDRTNVINTIKSEEALRAAIAEAKYKEYIKKREEKKNHHDCEDMEILAM</sequence>
<dbReference type="Proteomes" id="UP001054889">
    <property type="component" value="Unassembled WGS sequence"/>
</dbReference>
<feature type="region of interest" description="Disordered" evidence="2">
    <location>
        <begin position="1"/>
        <end position="21"/>
    </location>
</feature>
<feature type="compositionally biased region" description="Basic and acidic residues" evidence="2">
    <location>
        <begin position="173"/>
        <end position="214"/>
    </location>
</feature>
<keyword evidence="1" id="KW-0479">Metal-binding</keyword>
<feature type="domain" description="CCHC-type" evidence="3">
    <location>
        <begin position="243"/>
        <end position="256"/>
    </location>
</feature>
<gene>
    <name evidence="4" type="primary">gb08025</name>
    <name evidence="4" type="ORF">PR202_gb08025</name>
</gene>
<organism evidence="4 5">
    <name type="scientific">Eleusine coracana subsp. coracana</name>
    <dbReference type="NCBI Taxonomy" id="191504"/>
    <lineage>
        <taxon>Eukaryota</taxon>
        <taxon>Viridiplantae</taxon>
        <taxon>Streptophyta</taxon>
        <taxon>Embryophyta</taxon>
        <taxon>Tracheophyta</taxon>
        <taxon>Spermatophyta</taxon>
        <taxon>Magnoliopsida</taxon>
        <taxon>Liliopsida</taxon>
        <taxon>Poales</taxon>
        <taxon>Poaceae</taxon>
        <taxon>PACMAD clade</taxon>
        <taxon>Chloridoideae</taxon>
        <taxon>Cynodonteae</taxon>
        <taxon>Eleusininae</taxon>
        <taxon>Eleusine</taxon>
    </lineage>
</organism>
<dbReference type="EMBL" id="BQKI01000075">
    <property type="protein sequence ID" value="GJN20625.1"/>
    <property type="molecule type" value="Genomic_DNA"/>
</dbReference>
<dbReference type="GO" id="GO:0003676">
    <property type="term" value="F:nucleic acid binding"/>
    <property type="evidence" value="ECO:0007669"/>
    <property type="project" value="InterPro"/>
</dbReference>
<feature type="region of interest" description="Disordered" evidence="2">
    <location>
        <begin position="453"/>
        <end position="530"/>
    </location>
</feature>
<dbReference type="PANTHER" id="PTHR33170:SF2">
    <property type="entry name" value="OS12G0531500 PROTEIN"/>
    <property type="match status" value="1"/>
</dbReference>
<keyword evidence="5" id="KW-1185">Reference proteome</keyword>
<dbReference type="GO" id="GO:0008270">
    <property type="term" value="F:zinc ion binding"/>
    <property type="evidence" value="ECO:0007669"/>
    <property type="project" value="UniProtKB-KW"/>
</dbReference>
<dbReference type="PROSITE" id="PS50158">
    <property type="entry name" value="ZF_CCHC"/>
    <property type="match status" value="1"/>
</dbReference>
<dbReference type="InterPro" id="IPR036875">
    <property type="entry name" value="Znf_CCHC_sf"/>
</dbReference>